<reference evidence="3 5" key="2">
    <citation type="submission" date="2019-08" db="EMBL/GenBank/DDBJ databases">
        <title>Complete genome sequences of Francisella adeliensis (FSC1325 and FSC1326).</title>
        <authorList>
            <person name="Ohrman C."/>
            <person name="Uneklint I."/>
            <person name="Vallesi A."/>
            <person name="Karlsson L."/>
            <person name="Sjodin A."/>
        </authorList>
    </citation>
    <scope>NUCLEOTIDE SEQUENCE [LARGE SCALE GENOMIC DNA]</scope>
    <source>
        <strain evidence="3 5">FSC1325</strain>
    </source>
</reference>
<dbReference type="EMBL" id="CP021781">
    <property type="protein sequence ID" value="AXA33682.1"/>
    <property type="molecule type" value="Genomic_DNA"/>
</dbReference>
<dbReference type="KEGG" id="fad:CDH04_04315"/>
<reference evidence="2 4" key="1">
    <citation type="submission" date="2017-06" db="EMBL/GenBank/DDBJ databases">
        <title>Complete genome of Francisella adeliensis.</title>
        <authorList>
            <person name="Vallesi A."/>
            <person name="Sjodin A."/>
        </authorList>
    </citation>
    <scope>NUCLEOTIDE SEQUENCE [LARGE SCALE GENOMIC DNA]</scope>
    <source>
        <strain evidence="2 4">FDC440</strain>
    </source>
</reference>
<dbReference type="CDD" id="cd02440">
    <property type="entry name" value="AdoMet_MTases"/>
    <property type="match status" value="1"/>
</dbReference>
<dbReference type="GO" id="GO:0008757">
    <property type="term" value="F:S-adenosylmethionine-dependent methyltransferase activity"/>
    <property type="evidence" value="ECO:0007669"/>
    <property type="project" value="InterPro"/>
</dbReference>
<dbReference type="InterPro" id="IPR029063">
    <property type="entry name" value="SAM-dependent_MTases_sf"/>
</dbReference>
<evidence type="ECO:0000259" key="1">
    <source>
        <dbReference type="Pfam" id="PF08241"/>
    </source>
</evidence>
<dbReference type="InterPro" id="IPR013216">
    <property type="entry name" value="Methyltransf_11"/>
</dbReference>
<dbReference type="PANTHER" id="PTHR43861:SF1">
    <property type="entry name" value="TRANS-ACONITATE 2-METHYLTRANSFERASE"/>
    <property type="match status" value="1"/>
</dbReference>
<protein>
    <submittedName>
        <fullName evidence="2 3">SAM-dependent methyltransferase</fullName>
    </submittedName>
</protein>
<keyword evidence="2" id="KW-0808">Transferase</keyword>
<keyword evidence="2" id="KW-0489">Methyltransferase</keyword>
<dbReference type="EMBL" id="CP043424">
    <property type="protein sequence ID" value="QIW11915.1"/>
    <property type="molecule type" value="Genomic_DNA"/>
</dbReference>
<dbReference type="SUPFAM" id="SSF53335">
    <property type="entry name" value="S-adenosyl-L-methionine-dependent methyltransferases"/>
    <property type="match status" value="1"/>
</dbReference>
<evidence type="ECO:0000313" key="3">
    <source>
        <dbReference type="EMBL" id="QIW11915.1"/>
    </source>
</evidence>
<keyword evidence="5" id="KW-1185">Reference proteome</keyword>
<organism evidence="2 4">
    <name type="scientific">Francisella adeliensis</name>
    <dbReference type="NCBI Taxonomy" id="2007306"/>
    <lineage>
        <taxon>Bacteria</taxon>
        <taxon>Pseudomonadati</taxon>
        <taxon>Pseudomonadota</taxon>
        <taxon>Gammaproteobacteria</taxon>
        <taxon>Thiotrichales</taxon>
        <taxon>Francisellaceae</taxon>
        <taxon>Francisella</taxon>
    </lineage>
</organism>
<dbReference type="OrthoDB" id="9760689at2"/>
<dbReference type="Proteomes" id="UP000681131">
    <property type="component" value="Chromosome"/>
</dbReference>
<evidence type="ECO:0000313" key="4">
    <source>
        <dbReference type="Proteomes" id="UP000251120"/>
    </source>
</evidence>
<dbReference type="GO" id="GO:0032259">
    <property type="term" value="P:methylation"/>
    <property type="evidence" value="ECO:0007669"/>
    <property type="project" value="UniProtKB-KW"/>
</dbReference>
<feature type="domain" description="Methyltransferase type 11" evidence="1">
    <location>
        <begin position="38"/>
        <end position="130"/>
    </location>
</feature>
<dbReference type="Gene3D" id="3.40.50.150">
    <property type="entry name" value="Vaccinia Virus protein VP39"/>
    <property type="match status" value="1"/>
</dbReference>
<proteinExistence type="predicted"/>
<dbReference type="RefSeq" id="WP_112869855.1">
    <property type="nucleotide sequence ID" value="NZ_CP021781.1"/>
</dbReference>
<evidence type="ECO:0000313" key="5">
    <source>
        <dbReference type="Proteomes" id="UP000681131"/>
    </source>
</evidence>
<dbReference type="Pfam" id="PF08241">
    <property type="entry name" value="Methyltransf_11"/>
    <property type="match status" value="1"/>
</dbReference>
<name>A0A2Z4XYX3_9GAMM</name>
<gene>
    <name evidence="2" type="ORF">CDH04_04315</name>
    <name evidence="3" type="ORF">FZC43_04320</name>
</gene>
<dbReference type="PANTHER" id="PTHR43861">
    <property type="entry name" value="TRANS-ACONITATE 2-METHYLTRANSFERASE-RELATED"/>
    <property type="match status" value="1"/>
</dbReference>
<sequence>MEKQIWNAEHYNSTGSFVTNYGDDVVNLLQPNQNETILDLGCGTGRLTSDISKKAKKVYGVDYSQAMIDSARKNFEDIEFSVADAQLNLDYPDQTFDAVFSNAALHWMMDAESVIKNIHKVLKLNGRFVFEMGGNGNIKEVLASIDKVSQSYQLKDYHLQNFYPSLSQYSSLLEKNGFEVRYALLFNRPTLLEGKNGLANWVSTFRSNLLDQISNKDAFLKEVQNVAKTKLYKNGKWYADYVRLRMIAYKVS</sequence>
<accession>A0A2Z4XYX3</accession>
<dbReference type="AlphaFoldDB" id="A0A2Z4XYX3"/>
<evidence type="ECO:0000313" key="2">
    <source>
        <dbReference type="EMBL" id="AXA33682.1"/>
    </source>
</evidence>
<dbReference type="Proteomes" id="UP000251120">
    <property type="component" value="Chromosome"/>
</dbReference>